<proteinExistence type="predicted"/>
<evidence type="ECO:0000313" key="1">
    <source>
        <dbReference type="EMBL" id="AQQ69560.1"/>
    </source>
</evidence>
<dbReference type="InterPro" id="IPR010710">
    <property type="entry name" value="DUF1289"/>
</dbReference>
<dbReference type="AlphaFoldDB" id="A0A1Q2MA68"/>
<reference evidence="1" key="1">
    <citation type="submission" date="2017-02" db="EMBL/GenBank/DDBJ databases">
        <title>Genome of Microbulbifer agarilyticus GP101.</title>
        <authorList>
            <person name="Jung J."/>
            <person name="Bae S.S."/>
            <person name="Baek K."/>
        </authorList>
    </citation>
    <scope>NUCLEOTIDE SEQUENCE [LARGE SCALE GENOMIC DNA]</scope>
    <source>
        <strain evidence="1">GP101</strain>
    </source>
</reference>
<sequence length="64" mass="7405">MFEFPVKSPCVSVCALNSEDICEGCFRSGTEISQWGKMNNAQKREVLSKCQERAVEMKRVWWTD</sequence>
<dbReference type="Proteomes" id="UP000188219">
    <property type="component" value="Chromosome"/>
</dbReference>
<dbReference type="PANTHER" id="PTHR35175">
    <property type="entry name" value="DUF1289 DOMAIN-CONTAINING PROTEIN"/>
    <property type="match status" value="1"/>
</dbReference>
<dbReference type="eggNOG" id="COG3313">
    <property type="taxonomic scope" value="Bacteria"/>
</dbReference>
<organism evidence="1 2">
    <name type="scientific">Microbulbifer agarilyticus</name>
    <dbReference type="NCBI Taxonomy" id="260552"/>
    <lineage>
        <taxon>Bacteria</taxon>
        <taxon>Pseudomonadati</taxon>
        <taxon>Pseudomonadota</taxon>
        <taxon>Gammaproteobacteria</taxon>
        <taxon>Cellvibrionales</taxon>
        <taxon>Microbulbiferaceae</taxon>
        <taxon>Microbulbifer</taxon>
    </lineage>
</organism>
<name>A0A1Q2MA68_9GAMM</name>
<gene>
    <name evidence="1" type="ORF">Mag101_12580</name>
</gene>
<evidence type="ECO:0000313" key="2">
    <source>
        <dbReference type="Proteomes" id="UP000188219"/>
    </source>
</evidence>
<dbReference type="STRING" id="260552.Mag101_12580"/>
<keyword evidence="2" id="KW-1185">Reference proteome</keyword>
<dbReference type="PANTHER" id="PTHR35175:SF2">
    <property type="entry name" value="DUF1289 DOMAIN-CONTAINING PROTEIN"/>
    <property type="match status" value="1"/>
</dbReference>
<accession>A0A1Q2MA68</accession>
<dbReference type="Pfam" id="PF06945">
    <property type="entry name" value="DUF1289"/>
    <property type="match status" value="1"/>
</dbReference>
<dbReference type="KEGG" id="maga:Mag101_12580"/>
<dbReference type="EMBL" id="CP019650">
    <property type="protein sequence ID" value="AQQ69560.1"/>
    <property type="molecule type" value="Genomic_DNA"/>
</dbReference>
<protein>
    <submittedName>
        <fullName evidence="1">DUF1289 domain-containing protein</fullName>
    </submittedName>
</protein>